<dbReference type="OMA" id="WEAYATK"/>
<dbReference type="KEGG" id="aaf:AURANDRAFT_59628"/>
<comment type="pathway">
    <text evidence="3">Nucleotide-sugar biosynthesis; UDP-N-acetyl-alpha-D-glucosamine biosynthesis; N-acetyl-alpha-D-glucosamine 1-phosphate from alpha-D-glucosamine 6-phosphate (route I): step 2/2.</text>
</comment>
<dbReference type="InterPro" id="IPR049022">
    <property type="entry name" value="AMG1_III"/>
</dbReference>
<dbReference type="RefSeq" id="XP_009041811.1">
    <property type="nucleotide sequence ID" value="XM_009043563.1"/>
</dbReference>
<dbReference type="Pfam" id="PF00408">
    <property type="entry name" value="PGM_PMM_IV"/>
    <property type="match status" value="1"/>
</dbReference>
<dbReference type="InterPro" id="IPR005844">
    <property type="entry name" value="A-D-PHexomutase_a/b/a-I"/>
</dbReference>
<evidence type="ECO:0000259" key="14">
    <source>
        <dbReference type="Pfam" id="PF21404"/>
    </source>
</evidence>
<keyword evidence="16" id="KW-1185">Reference proteome</keyword>
<dbReference type="SUPFAM" id="SSF53738">
    <property type="entry name" value="Phosphoglucomutase, first 3 domains"/>
    <property type="match status" value="3"/>
</dbReference>
<dbReference type="Pfam" id="PF21404">
    <property type="entry name" value="AMG1_III"/>
    <property type="match status" value="1"/>
</dbReference>
<dbReference type="GO" id="GO:0006048">
    <property type="term" value="P:UDP-N-acetylglucosamine biosynthetic process"/>
    <property type="evidence" value="ECO:0007669"/>
    <property type="project" value="TreeGrafter"/>
</dbReference>
<dbReference type="FunFam" id="3.30.310.50:FF:000003">
    <property type="entry name" value="Phosphoacetylglucosamine mutase"/>
    <property type="match status" value="1"/>
</dbReference>
<keyword evidence="7" id="KW-0479">Metal-binding</keyword>
<dbReference type="FunFam" id="3.40.120.10:FF:000013">
    <property type="entry name" value="Phosphoacetylglucosamine mutase"/>
    <property type="match status" value="1"/>
</dbReference>
<evidence type="ECO:0000256" key="8">
    <source>
        <dbReference type="ARBA" id="ARBA00022842"/>
    </source>
</evidence>
<feature type="domain" description="Alpha-D-phosphohexomutase alpha/beta/alpha" evidence="13">
    <location>
        <begin position="129"/>
        <end position="181"/>
    </location>
</feature>
<dbReference type="InterPro" id="IPR005843">
    <property type="entry name" value="A-D-PHexomutase_C"/>
</dbReference>
<feature type="domain" description="Alpha-D-phosphohexomutase C-terminal" evidence="12">
    <location>
        <begin position="511"/>
        <end position="562"/>
    </location>
</feature>
<evidence type="ECO:0000256" key="1">
    <source>
        <dbReference type="ARBA" id="ARBA00000558"/>
    </source>
</evidence>
<comment type="catalytic activity">
    <reaction evidence="1">
        <text>N-acetyl-alpha-D-glucosamine 1-phosphate = N-acetyl-D-glucosamine 6-phosphate</text>
        <dbReference type="Rhea" id="RHEA:23804"/>
        <dbReference type="ChEBI" id="CHEBI:57513"/>
        <dbReference type="ChEBI" id="CHEBI:57776"/>
        <dbReference type="EC" id="5.4.2.3"/>
    </reaction>
</comment>
<organism evidence="16">
    <name type="scientific">Aureococcus anophagefferens</name>
    <name type="common">Harmful bloom alga</name>
    <dbReference type="NCBI Taxonomy" id="44056"/>
    <lineage>
        <taxon>Eukaryota</taxon>
        <taxon>Sar</taxon>
        <taxon>Stramenopiles</taxon>
        <taxon>Ochrophyta</taxon>
        <taxon>Pelagophyceae</taxon>
        <taxon>Pelagomonadales</taxon>
        <taxon>Pelagomonadaceae</taxon>
        <taxon>Aureococcus</taxon>
    </lineage>
</organism>
<dbReference type="PROSITE" id="PS00710">
    <property type="entry name" value="PGM_PMM"/>
    <property type="match status" value="1"/>
</dbReference>
<evidence type="ECO:0000256" key="6">
    <source>
        <dbReference type="ARBA" id="ARBA00022553"/>
    </source>
</evidence>
<keyword evidence="8" id="KW-0460">Magnesium</keyword>
<feature type="domain" description="Alpha-D-phosphohexomutase alpha/beta/alpha" evidence="13">
    <location>
        <begin position="69"/>
        <end position="111"/>
    </location>
</feature>
<dbReference type="Pfam" id="PF02878">
    <property type="entry name" value="PGM_PMM_I"/>
    <property type="match status" value="2"/>
</dbReference>
<dbReference type="Proteomes" id="UP000002729">
    <property type="component" value="Unassembled WGS sequence"/>
</dbReference>
<dbReference type="eggNOG" id="KOG2537">
    <property type="taxonomic scope" value="Eukaryota"/>
</dbReference>
<evidence type="ECO:0000256" key="3">
    <source>
        <dbReference type="ARBA" id="ARBA00004865"/>
    </source>
</evidence>
<comment type="similarity">
    <text evidence="4">Belongs to the phosphohexose mutase family.</text>
</comment>
<dbReference type="EC" id="5.4.2.3" evidence="5"/>
<gene>
    <name evidence="15" type="primary">PGM1</name>
    <name evidence="15" type="ORF">AURANDRAFT_59628</name>
</gene>
<dbReference type="GO" id="GO:0000287">
    <property type="term" value="F:magnesium ion binding"/>
    <property type="evidence" value="ECO:0007669"/>
    <property type="project" value="InterPro"/>
</dbReference>
<evidence type="ECO:0000259" key="13">
    <source>
        <dbReference type="Pfam" id="PF02878"/>
    </source>
</evidence>
<evidence type="ECO:0000256" key="9">
    <source>
        <dbReference type="ARBA" id="ARBA00023235"/>
    </source>
</evidence>
<evidence type="ECO:0000256" key="2">
    <source>
        <dbReference type="ARBA" id="ARBA00001946"/>
    </source>
</evidence>
<dbReference type="AlphaFoldDB" id="F0YN29"/>
<dbReference type="EMBL" id="GL833170">
    <property type="protein sequence ID" value="EGB03482.1"/>
    <property type="molecule type" value="Genomic_DNA"/>
</dbReference>
<comment type="cofactor">
    <cofactor evidence="2">
        <name>Mg(2+)</name>
        <dbReference type="ChEBI" id="CHEBI:18420"/>
    </cofactor>
</comment>
<accession>F0YN29</accession>
<sequence length="576" mass="60259">MDSKQQLLAAGAALGLAAYALRRRPSTCDAESPPQLKYGTAGFRCDASLLDVAMERVGMLAAYRSRDRGGAAVGVMVTASHNPVKDNGVKIVDPSGAMLAMDWEAKAEAVARAPASRLRGVLADIGSGAGEATVVVGCDTRPHSKRLEALVKRGAAAVGAAVVGVGVVTTPQLHHCVRARNGFERGAASPDARTDRALYGYAEGLVEAFADLAFASPDPSAPRCRPDATLVVDCAGGVGFYAVAAAARLLRSGVGPGALHLVARNAPGEAPLNDRCGAEHVQKQRLPPANCGYASFGAPSVRFCSVDGDADRVVYGYYDASQAFKILDGDKIAALLANFVRAELVAAKPLLVDVPRLGVVQTAYANGAAHDYLAGRGVAVAYAKTGVKYVHHEAEKFDVGVYFEANGHGTVLFAPDLLDQLRRLRGSKHNRDPPRATLAIRRLSAVANLANQAVGDALADALLVEAILCVTKTSVEGWDAIYADLPSRQLKQKVKSREALKPNANETRLLSPTNLQDAIDALAAKAPNGRAFVRPSGTEDVVRIYAEARTRADADALATACARAVYDLAGGLGDKP</sequence>
<dbReference type="GeneID" id="20222818"/>
<name>F0YN29_AURAN</name>
<evidence type="ECO:0000256" key="11">
    <source>
        <dbReference type="ARBA" id="ARBA00032065"/>
    </source>
</evidence>
<dbReference type="PANTHER" id="PTHR45955">
    <property type="entry name" value="PHOSPHOACETYLGLUCOSAMINE MUTASE"/>
    <property type="match status" value="1"/>
</dbReference>
<protein>
    <recommendedName>
        <fullName evidence="5">phosphoacetylglucosamine mutase</fullName>
        <ecNumber evidence="5">5.4.2.3</ecNumber>
    </recommendedName>
    <alternativeName>
        <fullName evidence="11">Acetylglucosamine phosphomutase</fullName>
    </alternativeName>
    <alternativeName>
        <fullName evidence="10">N-acetylglucosamine-phosphate mutase</fullName>
    </alternativeName>
</protein>
<keyword evidence="6" id="KW-0597">Phosphoprotein</keyword>
<dbReference type="Gene3D" id="3.40.120.10">
    <property type="entry name" value="Alpha-D-Glucose-1,6-Bisphosphate, subunit A, domain 3"/>
    <property type="match status" value="2"/>
</dbReference>
<dbReference type="GO" id="GO:0005975">
    <property type="term" value="P:carbohydrate metabolic process"/>
    <property type="evidence" value="ECO:0007669"/>
    <property type="project" value="InterPro"/>
</dbReference>
<dbReference type="InterPro" id="IPR036900">
    <property type="entry name" value="A-D-PHexomutase_C_sf"/>
</dbReference>
<dbReference type="GO" id="GO:0004610">
    <property type="term" value="F:phosphoacetylglucosamine mutase activity"/>
    <property type="evidence" value="ECO:0007669"/>
    <property type="project" value="UniProtKB-EC"/>
</dbReference>
<evidence type="ECO:0000313" key="16">
    <source>
        <dbReference type="Proteomes" id="UP000002729"/>
    </source>
</evidence>
<dbReference type="InterPro" id="IPR016055">
    <property type="entry name" value="A-D-PHexomutase_a/b/a-I/II/III"/>
</dbReference>
<dbReference type="SUPFAM" id="SSF55957">
    <property type="entry name" value="Phosphoglucomutase, C-terminal domain"/>
    <property type="match status" value="1"/>
</dbReference>
<dbReference type="InParanoid" id="F0YN29"/>
<evidence type="ECO:0000313" key="15">
    <source>
        <dbReference type="EMBL" id="EGB03482.1"/>
    </source>
</evidence>
<keyword evidence="9" id="KW-0413">Isomerase</keyword>
<evidence type="ECO:0000256" key="10">
    <source>
        <dbReference type="ARBA" id="ARBA00031926"/>
    </source>
</evidence>
<dbReference type="PANTHER" id="PTHR45955:SF1">
    <property type="entry name" value="PHOSPHOACETYLGLUCOSAMINE MUTASE"/>
    <property type="match status" value="1"/>
</dbReference>
<evidence type="ECO:0000256" key="5">
    <source>
        <dbReference type="ARBA" id="ARBA00012731"/>
    </source>
</evidence>
<evidence type="ECO:0000259" key="12">
    <source>
        <dbReference type="Pfam" id="PF00408"/>
    </source>
</evidence>
<dbReference type="InterPro" id="IPR016066">
    <property type="entry name" value="A-D-PHexomutase_CS"/>
</dbReference>
<evidence type="ECO:0000256" key="4">
    <source>
        <dbReference type="ARBA" id="ARBA00010231"/>
    </source>
</evidence>
<dbReference type="OrthoDB" id="1928at2759"/>
<reference evidence="15 16" key="1">
    <citation type="journal article" date="2011" name="Proc. Natl. Acad. Sci. U.S.A.">
        <title>Niche of harmful alga Aureococcus anophagefferens revealed through ecogenomics.</title>
        <authorList>
            <person name="Gobler C.J."/>
            <person name="Berry D.L."/>
            <person name="Dyhrman S.T."/>
            <person name="Wilhelm S.W."/>
            <person name="Salamov A."/>
            <person name="Lobanov A.V."/>
            <person name="Zhang Y."/>
            <person name="Collier J.L."/>
            <person name="Wurch L.L."/>
            <person name="Kustka A.B."/>
            <person name="Dill B.D."/>
            <person name="Shah M."/>
            <person name="VerBerkmoes N.C."/>
            <person name="Kuo A."/>
            <person name="Terry A."/>
            <person name="Pangilinan J."/>
            <person name="Lindquist E.A."/>
            <person name="Lucas S."/>
            <person name="Paulsen I.T."/>
            <person name="Hattenrath-Lehmann T.K."/>
            <person name="Talmage S.C."/>
            <person name="Walker E.A."/>
            <person name="Koch F."/>
            <person name="Burson A.M."/>
            <person name="Marcoval M.A."/>
            <person name="Tang Y.Z."/>
            <person name="Lecleir G.R."/>
            <person name="Coyne K.J."/>
            <person name="Berg G.M."/>
            <person name="Bertrand E.M."/>
            <person name="Saito M.A."/>
            <person name="Gladyshev V.N."/>
            <person name="Grigoriev I.V."/>
        </authorList>
    </citation>
    <scope>NUCLEOTIDE SEQUENCE [LARGE SCALE GENOMIC DNA]</scope>
    <source>
        <strain evidence="16">CCMP 1984</strain>
    </source>
</reference>
<evidence type="ECO:0000256" key="7">
    <source>
        <dbReference type="ARBA" id="ARBA00022723"/>
    </source>
</evidence>
<proteinExistence type="inferred from homology"/>
<feature type="domain" description="Phosphoacetylglucosamine mutase AMG1" evidence="14">
    <location>
        <begin position="328"/>
        <end position="471"/>
    </location>
</feature>
<dbReference type="Gene3D" id="3.30.310.50">
    <property type="entry name" value="Alpha-D-phosphohexomutase, C-terminal domain"/>
    <property type="match status" value="1"/>
</dbReference>